<dbReference type="RefSeq" id="XP_014156367.1">
    <property type="nucleotide sequence ID" value="XM_014300892.1"/>
</dbReference>
<dbReference type="Pfam" id="PF03360">
    <property type="entry name" value="Glyco_transf_43"/>
    <property type="match status" value="1"/>
</dbReference>
<dbReference type="AlphaFoldDB" id="A0A0L0G068"/>
<feature type="site" description="Interaction with galactose moiety of substrate glycoprotein" evidence="14">
    <location>
        <position position="152"/>
    </location>
</feature>
<evidence type="ECO:0000313" key="17">
    <source>
        <dbReference type="Proteomes" id="UP000054560"/>
    </source>
</evidence>
<keyword evidence="4" id="KW-0812">Transmembrane</keyword>
<evidence type="ECO:0000256" key="11">
    <source>
        <dbReference type="PIRSR" id="PIRSR605027-1"/>
    </source>
</evidence>
<dbReference type="InterPro" id="IPR005027">
    <property type="entry name" value="Glyco_trans_43"/>
</dbReference>
<comment type="similarity">
    <text evidence="2">Belongs to the glycosyltransferase 43 family.</text>
</comment>
<accession>A0A0L0G068</accession>
<evidence type="ECO:0000256" key="14">
    <source>
        <dbReference type="PIRSR" id="PIRSR605027-4"/>
    </source>
</evidence>
<evidence type="ECO:0000256" key="8">
    <source>
        <dbReference type="ARBA" id="ARBA00023136"/>
    </source>
</evidence>
<dbReference type="GO" id="GO:0046872">
    <property type="term" value="F:metal ion binding"/>
    <property type="evidence" value="ECO:0007669"/>
    <property type="project" value="UniProtKB-KW"/>
</dbReference>
<evidence type="ECO:0000256" key="10">
    <source>
        <dbReference type="ARBA" id="ARBA00023211"/>
    </source>
</evidence>
<evidence type="ECO:0000256" key="2">
    <source>
        <dbReference type="ARBA" id="ARBA00007706"/>
    </source>
</evidence>
<dbReference type="EMBL" id="KQ241925">
    <property type="protein sequence ID" value="KNC82465.1"/>
    <property type="molecule type" value="Genomic_DNA"/>
</dbReference>
<dbReference type="SUPFAM" id="SSF53448">
    <property type="entry name" value="Nucleotide-diphospho-sugar transferases"/>
    <property type="match status" value="1"/>
</dbReference>
<evidence type="ECO:0000256" key="4">
    <source>
        <dbReference type="ARBA" id="ARBA00022692"/>
    </source>
</evidence>
<gene>
    <name evidence="16" type="ORF">SARC_05257</name>
</gene>
<feature type="binding site" evidence="12">
    <location>
        <position position="93"/>
    </location>
    <ligand>
        <name>UDP-alpha-D-glucuronate</name>
        <dbReference type="ChEBI" id="CHEBI:58052"/>
    </ligand>
</feature>
<dbReference type="CDD" id="cd00218">
    <property type="entry name" value="GlcAT-I"/>
    <property type="match status" value="1"/>
</dbReference>
<feature type="binding site" evidence="12">
    <location>
        <begin position="19"/>
        <end position="21"/>
    </location>
    <ligand>
        <name>UDP-alpha-D-glucuronate</name>
        <dbReference type="ChEBI" id="CHEBI:58052"/>
    </ligand>
</feature>
<evidence type="ECO:0000256" key="1">
    <source>
        <dbReference type="ARBA" id="ARBA00004606"/>
    </source>
</evidence>
<evidence type="ECO:0000256" key="3">
    <source>
        <dbReference type="ARBA" id="ARBA00022679"/>
    </source>
</evidence>
<evidence type="ECO:0000256" key="7">
    <source>
        <dbReference type="ARBA" id="ARBA00022989"/>
    </source>
</evidence>
<dbReference type="GO" id="GO:0000139">
    <property type="term" value="C:Golgi membrane"/>
    <property type="evidence" value="ECO:0007669"/>
    <property type="project" value="TreeGrafter"/>
</dbReference>
<keyword evidence="10 13" id="KW-0464">Manganese</keyword>
<feature type="binding site" evidence="12">
    <location>
        <begin position="234"/>
        <end position="236"/>
    </location>
    <ligand>
        <name>UDP-alpha-D-glucuronate</name>
        <dbReference type="ChEBI" id="CHEBI:58052"/>
    </ligand>
</feature>
<dbReference type="Gene3D" id="3.90.550.10">
    <property type="entry name" value="Spore Coat Polysaccharide Biosynthesis Protein SpsA, Chain A"/>
    <property type="match status" value="1"/>
</dbReference>
<dbReference type="eggNOG" id="KOG1476">
    <property type="taxonomic scope" value="Eukaryota"/>
</dbReference>
<dbReference type="GO" id="GO:0015018">
    <property type="term" value="F:galactosylgalactosylxylosylprotein 3-beta-glucuronosyltransferase activity"/>
    <property type="evidence" value="ECO:0007669"/>
    <property type="project" value="InterPro"/>
</dbReference>
<organism evidence="16 17">
    <name type="scientific">Sphaeroforma arctica JP610</name>
    <dbReference type="NCBI Taxonomy" id="667725"/>
    <lineage>
        <taxon>Eukaryota</taxon>
        <taxon>Ichthyosporea</taxon>
        <taxon>Ichthyophonida</taxon>
        <taxon>Sphaeroforma</taxon>
    </lineage>
</organism>
<comment type="subcellular location">
    <subcellularLocation>
        <location evidence="1">Membrane</location>
        <topology evidence="1">Single-pass type II membrane protein</topology>
    </subcellularLocation>
</comment>
<evidence type="ECO:0000256" key="15">
    <source>
        <dbReference type="PIRSR" id="PIRSR605027-6"/>
    </source>
</evidence>
<dbReference type="InterPro" id="IPR029044">
    <property type="entry name" value="Nucleotide-diphossugar_trans"/>
</dbReference>
<dbReference type="GO" id="GO:0005975">
    <property type="term" value="P:carbohydrate metabolic process"/>
    <property type="evidence" value="ECO:0007669"/>
    <property type="project" value="TreeGrafter"/>
</dbReference>
<proteinExistence type="inferred from homology"/>
<keyword evidence="5 13" id="KW-0479">Metal-binding</keyword>
<feature type="active site" description="Proton donor/acceptor" evidence="11">
    <location>
        <position position="206"/>
    </location>
</feature>
<feature type="binding site" evidence="13">
    <location>
        <position position="121"/>
    </location>
    <ligand>
        <name>Mn(2+)</name>
        <dbReference type="ChEBI" id="CHEBI:29035"/>
    </ligand>
</feature>
<evidence type="ECO:0000256" key="6">
    <source>
        <dbReference type="ARBA" id="ARBA00022968"/>
    </source>
</evidence>
<reference evidence="16 17" key="1">
    <citation type="submission" date="2011-02" db="EMBL/GenBank/DDBJ databases">
        <title>The Genome Sequence of Sphaeroforma arctica JP610.</title>
        <authorList>
            <consortium name="The Broad Institute Genome Sequencing Platform"/>
            <person name="Russ C."/>
            <person name="Cuomo C."/>
            <person name="Young S.K."/>
            <person name="Zeng Q."/>
            <person name="Gargeya S."/>
            <person name="Alvarado L."/>
            <person name="Berlin A."/>
            <person name="Chapman S.B."/>
            <person name="Chen Z."/>
            <person name="Freedman E."/>
            <person name="Gellesch M."/>
            <person name="Goldberg J."/>
            <person name="Griggs A."/>
            <person name="Gujja S."/>
            <person name="Heilman E."/>
            <person name="Heiman D."/>
            <person name="Howarth C."/>
            <person name="Mehta T."/>
            <person name="Neiman D."/>
            <person name="Pearson M."/>
            <person name="Roberts A."/>
            <person name="Saif S."/>
            <person name="Shea T."/>
            <person name="Shenoy N."/>
            <person name="Sisk P."/>
            <person name="Stolte C."/>
            <person name="Sykes S."/>
            <person name="White J."/>
            <person name="Yandava C."/>
            <person name="Burger G."/>
            <person name="Gray M.W."/>
            <person name="Holland P.W.H."/>
            <person name="King N."/>
            <person name="Lang F.B.F."/>
            <person name="Roger A.J."/>
            <person name="Ruiz-Trillo I."/>
            <person name="Haas B."/>
            <person name="Nusbaum C."/>
            <person name="Birren B."/>
        </authorList>
    </citation>
    <scope>NUCLEOTIDE SEQUENCE [LARGE SCALE GENOMIC DNA]</scope>
    <source>
        <strain evidence="16 17">JP610</strain>
    </source>
</reference>
<name>A0A0L0G068_9EUKA</name>
<evidence type="ECO:0000256" key="5">
    <source>
        <dbReference type="ARBA" id="ARBA00022723"/>
    </source>
</evidence>
<keyword evidence="17" id="KW-1185">Reference proteome</keyword>
<keyword evidence="7" id="KW-1133">Transmembrane helix</keyword>
<feature type="binding site" evidence="12">
    <location>
        <begin position="119"/>
        <end position="121"/>
    </location>
    <ligand>
        <name>UDP-alpha-D-glucuronate</name>
        <dbReference type="ChEBI" id="CHEBI:58052"/>
    </ligand>
</feature>
<keyword evidence="8" id="KW-0472">Membrane</keyword>
<evidence type="ECO:0000256" key="13">
    <source>
        <dbReference type="PIRSR" id="PIRSR605027-3"/>
    </source>
</evidence>
<dbReference type="PANTHER" id="PTHR10896">
    <property type="entry name" value="GALACTOSYLGALACTOSYLXYLOSYLPROTEIN 3-BETA-GLUCURONOSYLTRANSFERASE BETA-1,3-GLUCURONYLTRANSFERASE"/>
    <property type="match status" value="1"/>
</dbReference>
<feature type="binding site" evidence="12">
    <location>
        <position position="98"/>
    </location>
    <ligand>
        <name>UDP-alpha-D-glucuronate</name>
        <dbReference type="ChEBI" id="CHEBI:58052"/>
    </ligand>
</feature>
<keyword evidence="9 15" id="KW-0325">Glycoprotein</keyword>
<keyword evidence="3" id="KW-0808">Transferase</keyword>
<feature type="glycosylation site" description="N-linked (GlcNAc...) asparagine" evidence="15">
    <location>
        <position position="226"/>
    </location>
</feature>
<evidence type="ECO:0008006" key="18">
    <source>
        <dbReference type="Google" id="ProtNLM"/>
    </source>
</evidence>
<dbReference type="Proteomes" id="UP000054560">
    <property type="component" value="Unassembled WGS sequence"/>
</dbReference>
<dbReference type="GO" id="GO:0050650">
    <property type="term" value="P:chondroitin sulfate proteoglycan biosynthetic process"/>
    <property type="evidence" value="ECO:0007669"/>
    <property type="project" value="TreeGrafter"/>
</dbReference>
<evidence type="ECO:0000256" key="12">
    <source>
        <dbReference type="PIRSR" id="PIRSR605027-2"/>
    </source>
</evidence>
<protein>
    <recommendedName>
        <fullName evidence="18">Galactosylgalactosylxylosylprotein 3-beta-glucuronosyltransferase</fullName>
    </recommendedName>
</protein>
<dbReference type="STRING" id="667725.A0A0L0G068"/>
<evidence type="ECO:0000256" key="9">
    <source>
        <dbReference type="ARBA" id="ARBA00023180"/>
    </source>
</evidence>
<dbReference type="OrthoDB" id="675023at2759"/>
<dbReference type="PANTHER" id="PTHR10896:SF65">
    <property type="entry name" value="GALACTOSYLGALACTOSYLXYLOSYLPROTEIN 3-BETA-GLUCURONOSYLTRANSFERASE 3"/>
    <property type="match status" value="1"/>
</dbReference>
<evidence type="ECO:0000313" key="16">
    <source>
        <dbReference type="EMBL" id="KNC82465.1"/>
    </source>
</evidence>
<comment type="cofactor">
    <cofactor evidence="13">
        <name>Mn(2+)</name>
        <dbReference type="ChEBI" id="CHEBI:29035"/>
    </cofactor>
</comment>
<dbReference type="GeneID" id="25905761"/>
<feature type="binding site" evidence="12">
    <location>
        <position position="50"/>
    </location>
    <ligand>
        <name>UDP-alpha-D-glucuronate</name>
        <dbReference type="ChEBI" id="CHEBI:58052"/>
    </ligand>
</feature>
<sequence length="256" mass="29786">MHLQQVVDPNMPTIFVVTPTYTRLTQRADITRFVNTIKHVEKMHWIVIEDSEHPTEAVRELMAESGIPGTQLYTKTPENSEKKDGMERFQYHRGVDQRNLALNKIAAMGDKNAIVYFADDDNTYSLEVFDEMRKTERVSVWPVAFVGGQKYERPIVVDGKVKKWHVSWHPERTYPTDMASFAFHSSLLHTGRVPQFSHEWRQGFLESGFLEQLLDSPEDLEPRGDNCTKILVWHTRTMDVNIKREAKLRAEPFIKV</sequence>
<keyword evidence="6" id="KW-0735">Signal-anchor</keyword>
<dbReference type="FunFam" id="3.90.550.10:FF:000044">
    <property type="entry name" value="Galactosylgalactosylxylosylprotein 3-beta-glucuronosyltransferase"/>
    <property type="match status" value="1"/>
</dbReference>